<dbReference type="Gene3D" id="2.40.160.180">
    <property type="entry name" value="Carbohydrate-selective porin OprB"/>
    <property type="match status" value="1"/>
</dbReference>
<evidence type="ECO:0000313" key="3">
    <source>
        <dbReference type="EMBL" id="STV48520.1"/>
    </source>
</evidence>
<feature type="signal peptide" evidence="2">
    <location>
        <begin position="1"/>
        <end position="24"/>
    </location>
</feature>
<keyword evidence="2" id="KW-0732">Signal</keyword>
<evidence type="ECO:0000313" key="4">
    <source>
        <dbReference type="Proteomes" id="UP000255239"/>
    </source>
</evidence>
<dbReference type="PANTHER" id="PTHR37944:SF1">
    <property type="entry name" value="PORIN B"/>
    <property type="match status" value="1"/>
</dbReference>
<evidence type="ECO:0000256" key="2">
    <source>
        <dbReference type="RuleBase" id="RU363072"/>
    </source>
</evidence>
<dbReference type="GO" id="GO:0008643">
    <property type="term" value="P:carbohydrate transport"/>
    <property type="evidence" value="ECO:0007669"/>
    <property type="project" value="InterPro"/>
</dbReference>
<dbReference type="PANTHER" id="PTHR37944">
    <property type="entry name" value="PORIN B"/>
    <property type="match status" value="1"/>
</dbReference>
<proteinExistence type="inferred from homology"/>
<organism evidence="3 4">
    <name type="scientific">Klebsiella pneumoniae</name>
    <dbReference type="NCBI Taxonomy" id="573"/>
    <lineage>
        <taxon>Bacteria</taxon>
        <taxon>Pseudomonadati</taxon>
        <taxon>Pseudomonadota</taxon>
        <taxon>Gammaproteobacteria</taxon>
        <taxon>Enterobacterales</taxon>
        <taxon>Enterobacteriaceae</taxon>
        <taxon>Klebsiella/Raoultella group</taxon>
        <taxon>Klebsiella</taxon>
        <taxon>Klebsiella pneumoniae complex</taxon>
    </lineage>
</organism>
<dbReference type="EMBL" id="UGMG01000001">
    <property type="protein sequence ID" value="STV48520.1"/>
    <property type="molecule type" value="Genomic_DNA"/>
</dbReference>
<name>A0A378BPX2_KLEPN</name>
<dbReference type="GO" id="GO:0016020">
    <property type="term" value="C:membrane"/>
    <property type="evidence" value="ECO:0007669"/>
    <property type="project" value="InterPro"/>
</dbReference>
<sequence length="369" mass="40686">MHNKKINQLLIGAMLAAMAPAVSAADIPAWNGSALGFEAGQQGLLGDMLGIRPILEENGFHYNLGYLNEMAYNAGGGYDHDKHLAYIDQVALTFTQDLERWTGIPDARLEGNIVNRNHDDNLTTKRLQDPRVSFNDLSQESWGGGSITRLGWLTFARSFDDRRLTWRIGMMNKVQTFDQIIPCDFQLLTQCGGKSANSLTWNNWNIHTWGTTLEYKLTPTVTLKGGVMEQNPQATARSHAWSWSTKGSKGILLPMEIETRPLINGLPGAYNLGVVWTNAPQSDLYSGKSGGAGATDPQGYAEHDSTWFMYAGLNQQITRHADDPLRGMSVSLSGSLSDQRSNYIHSAVAASMRYRGLFDARRRTGLASA</sequence>
<evidence type="ECO:0000256" key="1">
    <source>
        <dbReference type="ARBA" id="ARBA00008769"/>
    </source>
</evidence>
<dbReference type="GO" id="GO:0015288">
    <property type="term" value="F:porin activity"/>
    <property type="evidence" value="ECO:0007669"/>
    <property type="project" value="InterPro"/>
</dbReference>
<feature type="chain" id="PRO_5016483957" evidence="2">
    <location>
        <begin position="25"/>
        <end position="369"/>
    </location>
</feature>
<gene>
    <name evidence="3" type="primary">oprB_1</name>
    <name evidence="3" type="ORF">NCTC11679_01725</name>
</gene>
<dbReference type="Proteomes" id="UP000255239">
    <property type="component" value="Unassembled WGS sequence"/>
</dbReference>
<reference evidence="3 4" key="1">
    <citation type="submission" date="2018-06" db="EMBL/GenBank/DDBJ databases">
        <authorList>
            <consortium name="Pathogen Informatics"/>
            <person name="Doyle S."/>
        </authorList>
    </citation>
    <scope>NUCLEOTIDE SEQUENCE [LARGE SCALE GENOMIC DNA]</scope>
    <source>
        <strain evidence="3 4">NCTC11679</strain>
    </source>
</reference>
<comment type="similarity">
    <text evidence="1 2">Belongs to the OprB family.</text>
</comment>
<accession>A0A378BPX2</accession>
<dbReference type="AlphaFoldDB" id="A0A378BPX2"/>
<dbReference type="InterPro" id="IPR052932">
    <property type="entry name" value="OprB_Porin"/>
</dbReference>
<dbReference type="InterPro" id="IPR038673">
    <property type="entry name" value="OprB_sf"/>
</dbReference>
<dbReference type="Pfam" id="PF04966">
    <property type="entry name" value="OprB"/>
    <property type="match status" value="1"/>
</dbReference>
<dbReference type="InterPro" id="IPR007049">
    <property type="entry name" value="Carb-sel_porin_OprB"/>
</dbReference>
<protein>
    <submittedName>
        <fullName evidence="3">Putative carbohydrate-selective porin</fullName>
    </submittedName>
</protein>